<reference evidence="1 2" key="1">
    <citation type="submission" date="2024-02" db="EMBL/GenBank/DDBJ databases">
        <authorList>
            <person name="Vignale AGUSTIN F."/>
            <person name="Sosa J E."/>
            <person name="Modenutti C."/>
        </authorList>
    </citation>
    <scope>NUCLEOTIDE SEQUENCE [LARGE SCALE GENOMIC DNA]</scope>
</reference>
<evidence type="ECO:0000313" key="1">
    <source>
        <dbReference type="EMBL" id="CAK9152467.1"/>
    </source>
</evidence>
<organism evidence="1 2">
    <name type="scientific">Ilex paraguariensis</name>
    <name type="common">yerba mate</name>
    <dbReference type="NCBI Taxonomy" id="185542"/>
    <lineage>
        <taxon>Eukaryota</taxon>
        <taxon>Viridiplantae</taxon>
        <taxon>Streptophyta</taxon>
        <taxon>Embryophyta</taxon>
        <taxon>Tracheophyta</taxon>
        <taxon>Spermatophyta</taxon>
        <taxon>Magnoliopsida</taxon>
        <taxon>eudicotyledons</taxon>
        <taxon>Gunneridae</taxon>
        <taxon>Pentapetalae</taxon>
        <taxon>asterids</taxon>
        <taxon>campanulids</taxon>
        <taxon>Aquifoliales</taxon>
        <taxon>Aquifoliaceae</taxon>
        <taxon>Ilex</taxon>
    </lineage>
</organism>
<dbReference type="PANTHER" id="PTHR31362">
    <property type="entry name" value="GLYCOSYLTRANSFERASE STELLO1-RELATED"/>
    <property type="match status" value="1"/>
</dbReference>
<proteinExistence type="predicted"/>
<dbReference type="InterPro" id="IPR005049">
    <property type="entry name" value="STL-like"/>
</dbReference>
<gene>
    <name evidence="1" type="ORF">ILEXP_LOCUS20686</name>
</gene>
<accession>A0ABC8S5M3</accession>
<sequence length="190" mass="21839">MRVRDGYESLKGVDNTILNYWNLQQADKLKLWITDKINEQQNSCLLYHPFLSVVSKSWAAVPIDGNSDWFKKQAELVEKVVSTMPVHLQVNYKESIKNDQSLTICNSEVFYIPRKFVADFSNLINLVGDLDIHHKVAIPLFFLAMDSAQNFDSVFNAMIYEQKPPTNSSKFILPKCLQFTLGMWPVSRSS</sequence>
<dbReference type="AlphaFoldDB" id="A0ABC8S5M3"/>
<dbReference type="Proteomes" id="UP001642360">
    <property type="component" value="Unassembled WGS sequence"/>
</dbReference>
<protein>
    <submittedName>
        <fullName evidence="1">Uncharacterized protein</fullName>
    </submittedName>
</protein>
<dbReference type="PANTHER" id="PTHR31362:SF0">
    <property type="entry name" value="EXOSTOSIN DOMAIN-CONTAINING PROTEIN-RELATED"/>
    <property type="match status" value="1"/>
</dbReference>
<dbReference type="EMBL" id="CAUOFW020002276">
    <property type="protein sequence ID" value="CAK9152467.1"/>
    <property type="molecule type" value="Genomic_DNA"/>
</dbReference>
<keyword evidence="2" id="KW-1185">Reference proteome</keyword>
<comment type="caution">
    <text evidence="1">The sequence shown here is derived from an EMBL/GenBank/DDBJ whole genome shotgun (WGS) entry which is preliminary data.</text>
</comment>
<name>A0ABC8S5M3_9AQUA</name>
<evidence type="ECO:0000313" key="2">
    <source>
        <dbReference type="Proteomes" id="UP001642360"/>
    </source>
</evidence>